<keyword evidence="2 4" id="KW-0808">Transferase</keyword>
<dbReference type="PANTHER" id="PTHR10738">
    <property type="entry name" value="PROTEIN ARGININE N-METHYLTRANSFERASE 5"/>
    <property type="match status" value="1"/>
</dbReference>
<feature type="active site" description="Proton donor/acceptor" evidence="5">
    <location>
        <position position="533"/>
    </location>
</feature>
<dbReference type="Gene3D" id="3.20.20.150">
    <property type="entry name" value="Divalent-metal-dependent TIM barrel enzymes"/>
    <property type="match status" value="1"/>
</dbReference>
<dbReference type="SUPFAM" id="SSF53335">
    <property type="entry name" value="S-adenosyl-L-methionine-dependent methyltransferases"/>
    <property type="match status" value="1"/>
</dbReference>
<dbReference type="Pfam" id="PF17286">
    <property type="entry name" value="PRMT5_C"/>
    <property type="match status" value="1"/>
</dbReference>
<dbReference type="GO" id="GO:0005829">
    <property type="term" value="C:cytosol"/>
    <property type="evidence" value="ECO:0007669"/>
    <property type="project" value="TreeGrafter"/>
</dbReference>
<feature type="binding site" evidence="6">
    <location>
        <begin position="412"/>
        <end position="413"/>
    </location>
    <ligand>
        <name>S-adenosyl-L-methionine</name>
        <dbReference type="ChEBI" id="CHEBI:59789"/>
    </ligand>
</feature>
<sequence length="820" mass="89757">MEDMPIFYVGHHETRRSHPVTELLLHQAQDLGYDMLTAPITNEHFHTRVLKLLSEHYAQLEARPAEDLPLPLISPLTPDDTILAPGDTISQLLALSSPWIDLASPDPVIAHVSRQVFTQEVAYASFCGVGNIIVQGPKLHHGDIQAAGVSQFARSIQEALAVGPYINIVILQPMVDDPSVDQNDEMGHLAPFAREKYLKTSGSKQPAALDLFGTWDAWNLIRTVCKYNSRLSVALTLPRQLPPISVQSRWFSEPLRLLSIPGFAFLKNKRGYSVLSVSHQALLTRYTRLRNTPWLLLSDIGPIPGVDDDETLMTMSNGLLSPEAGAFTPGFHPSSEPTPAEAAKLPAGKQKQQADPTPHLSYIRHLQKNQPPKSQIERFGSGYQDFLQAPLQPLADNLESITYEVFEKDPVKYEWYQNAVEQALLDWAAQHKQGSGPDGKVVVAVAGAGRGPLVTRSLNASRNSGVKIDMWAVEKNPNAYVLLQRHNRDSWAGQVTVVKSDMRFWKGPHRPDGSHGHVDILVSELLGSFADNELSPECLDGVQHVLNPTHGISIPASYTAHLTPLSAPKLHADINNRTLSDPTTPETPHVVMLHQIDYLSTLPATPAASGSSSSSGPASPIAGSYAAAAKNGASAAAKNSSETTALTPDVQLVWEFTHPLPPTVLAQAKLREGGSIAGGAGGATGGDGANEHNMRFSRLSFRCAKRGVCHGLGGYFETVLYTCEDEQPGKWGRKIELSTNPNTIDEKSKDMISWFPIYFPLKNPIYIPDDSEIAVSMWRQTDDRKVWYEWLVEAFVDVAGKKLRVAVSDLHSSKKNGCLM</sequence>
<dbReference type="InterPro" id="IPR025799">
    <property type="entry name" value="Arg_MeTrfase"/>
</dbReference>
<dbReference type="GO" id="GO:0016274">
    <property type="term" value="F:protein-arginine N-methyltransferase activity"/>
    <property type="evidence" value="ECO:0007669"/>
    <property type="project" value="InterPro"/>
</dbReference>
<dbReference type="GO" id="GO:0006355">
    <property type="term" value="P:regulation of DNA-templated transcription"/>
    <property type="evidence" value="ECO:0007669"/>
    <property type="project" value="TreeGrafter"/>
</dbReference>
<evidence type="ECO:0000313" key="13">
    <source>
        <dbReference type="Proteomes" id="UP001175001"/>
    </source>
</evidence>
<feature type="site" description="Critical for specifying symmetric addition of methyl groups" evidence="7">
    <location>
        <position position="406"/>
    </location>
</feature>
<evidence type="ECO:0000259" key="11">
    <source>
        <dbReference type="Pfam" id="PF17286"/>
    </source>
</evidence>
<dbReference type="PROSITE" id="PS51678">
    <property type="entry name" value="SAM_MT_PRMT"/>
    <property type="match status" value="1"/>
</dbReference>
<dbReference type="AlphaFoldDB" id="A0AA39YJE2"/>
<feature type="domain" description="PRMT5 oligomerisation" evidence="11">
    <location>
        <begin position="642"/>
        <end position="819"/>
    </location>
</feature>
<dbReference type="InterPro" id="IPR036237">
    <property type="entry name" value="Xyl_isomerase-like_sf"/>
</dbReference>
<feature type="binding site" evidence="6">
    <location>
        <position position="474"/>
    </location>
    <ligand>
        <name>S-adenosyl-L-methionine</name>
        <dbReference type="ChEBI" id="CHEBI:59789"/>
    </ligand>
</feature>
<evidence type="ECO:0000313" key="12">
    <source>
        <dbReference type="EMBL" id="KAK0653703.1"/>
    </source>
</evidence>
<keyword evidence="13" id="KW-1185">Reference proteome</keyword>
<gene>
    <name evidence="12" type="primary">prmt5</name>
    <name evidence="12" type="ORF">DIS24_g5699</name>
</gene>
<evidence type="ECO:0000259" key="9">
    <source>
        <dbReference type="Pfam" id="PF05185"/>
    </source>
</evidence>
<proteinExistence type="inferred from homology"/>
<evidence type="ECO:0000256" key="7">
    <source>
        <dbReference type="PIRSR" id="PIRSR015894-3"/>
    </source>
</evidence>
<keyword evidence="3 4" id="KW-0949">S-adenosyl-L-methionine</keyword>
<dbReference type="InterPro" id="IPR007857">
    <property type="entry name" value="Arg_MeTrfase_PRMT5"/>
</dbReference>
<feature type="domain" description="PRMT5 TIM barrel" evidence="10">
    <location>
        <begin position="32"/>
        <end position="369"/>
    </location>
</feature>
<dbReference type="Pfam" id="PF05185">
    <property type="entry name" value="PRMT5"/>
    <property type="match status" value="1"/>
</dbReference>
<dbReference type="PIRSF" id="PIRSF015894">
    <property type="entry name" value="Skb1_MeTrfase"/>
    <property type="match status" value="1"/>
</dbReference>
<protein>
    <recommendedName>
        <fullName evidence="4">Protein arginine N-methyltransferase</fullName>
    </recommendedName>
</protein>
<dbReference type="InterPro" id="IPR035247">
    <property type="entry name" value="PRMT5_TIM"/>
</dbReference>
<dbReference type="InterPro" id="IPR035075">
    <property type="entry name" value="PRMT5"/>
</dbReference>
<dbReference type="SUPFAM" id="SSF51658">
    <property type="entry name" value="Xylose isomerase-like"/>
    <property type="match status" value="1"/>
</dbReference>
<keyword evidence="1 4" id="KW-0489">Methyltransferase</keyword>
<evidence type="ECO:0000256" key="3">
    <source>
        <dbReference type="ARBA" id="ARBA00022691"/>
    </source>
</evidence>
<dbReference type="FunFam" id="3.40.50.150:FF:000149">
    <property type="entry name" value="Protein arginine N-methyltransferase"/>
    <property type="match status" value="1"/>
</dbReference>
<feature type="domain" description="PRMT5 arginine-N-methyltransferase" evidence="9">
    <location>
        <begin position="377"/>
        <end position="554"/>
    </location>
</feature>
<evidence type="ECO:0000259" key="10">
    <source>
        <dbReference type="Pfam" id="PF17285"/>
    </source>
</evidence>
<dbReference type="GO" id="GO:0032259">
    <property type="term" value="P:methylation"/>
    <property type="evidence" value="ECO:0007669"/>
    <property type="project" value="UniProtKB-KW"/>
</dbReference>
<dbReference type="Gene3D" id="2.70.160.11">
    <property type="entry name" value="Hnrnp arginine n-methyltransferase1"/>
    <property type="match status" value="1"/>
</dbReference>
<comment type="caution">
    <text evidence="12">The sequence shown here is derived from an EMBL/GenBank/DDBJ whole genome shotgun (WGS) entry which is preliminary data.</text>
</comment>
<evidence type="ECO:0000256" key="4">
    <source>
        <dbReference type="PIRNR" id="PIRNR015894"/>
    </source>
</evidence>
<feature type="region of interest" description="Disordered" evidence="8">
    <location>
        <begin position="328"/>
        <end position="355"/>
    </location>
</feature>
<dbReference type="InterPro" id="IPR035248">
    <property type="entry name" value="PRMT5_C"/>
</dbReference>
<feature type="binding site" evidence="6">
    <location>
        <position position="403"/>
    </location>
    <ligand>
        <name>S-adenosyl-L-methionine</name>
        <dbReference type="ChEBI" id="CHEBI:59789"/>
    </ligand>
</feature>
<evidence type="ECO:0000256" key="6">
    <source>
        <dbReference type="PIRSR" id="PIRSR015894-2"/>
    </source>
</evidence>
<comment type="similarity">
    <text evidence="4">Belongs to the class I-like SAM-binding methyltransferase superfamily.</text>
</comment>
<dbReference type="Gene3D" id="3.40.50.150">
    <property type="entry name" value="Vaccinia Virus protein VP39"/>
    <property type="match status" value="1"/>
</dbReference>
<dbReference type="GO" id="GO:0005634">
    <property type="term" value="C:nucleus"/>
    <property type="evidence" value="ECO:0007669"/>
    <property type="project" value="TreeGrafter"/>
</dbReference>
<evidence type="ECO:0000256" key="2">
    <source>
        <dbReference type="ARBA" id="ARBA00022679"/>
    </source>
</evidence>
<feature type="active site" description="Proton donor/acceptor" evidence="5">
    <location>
        <position position="524"/>
    </location>
</feature>
<dbReference type="Pfam" id="PF17285">
    <property type="entry name" value="PRMT5_TIM"/>
    <property type="match status" value="1"/>
</dbReference>
<organism evidence="12 13">
    <name type="scientific">Lasiodiplodia hormozganensis</name>
    <dbReference type="NCBI Taxonomy" id="869390"/>
    <lineage>
        <taxon>Eukaryota</taxon>
        <taxon>Fungi</taxon>
        <taxon>Dikarya</taxon>
        <taxon>Ascomycota</taxon>
        <taxon>Pezizomycotina</taxon>
        <taxon>Dothideomycetes</taxon>
        <taxon>Dothideomycetes incertae sedis</taxon>
        <taxon>Botryosphaeriales</taxon>
        <taxon>Botryosphaeriaceae</taxon>
        <taxon>Lasiodiplodia</taxon>
    </lineage>
</organism>
<accession>A0AA39YJE2</accession>
<dbReference type="PANTHER" id="PTHR10738:SF0">
    <property type="entry name" value="PROTEIN ARGININE N-METHYLTRANSFERASE 5"/>
    <property type="match status" value="1"/>
</dbReference>
<name>A0AA39YJE2_9PEZI</name>
<feature type="binding site" evidence="6">
    <location>
        <begin position="501"/>
        <end position="502"/>
    </location>
    <ligand>
        <name>S-adenosyl-L-methionine</name>
        <dbReference type="ChEBI" id="CHEBI:59789"/>
    </ligand>
</feature>
<evidence type="ECO:0000256" key="8">
    <source>
        <dbReference type="SAM" id="MobiDB-lite"/>
    </source>
</evidence>
<dbReference type="InterPro" id="IPR029063">
    <property type="entry name" value="SAM-dependent_MTases_sf"/>
</dbReference>
<dbReference type="Proteomes" id="UP001175001">
    <property type="component" value="Unassembled WGS sequence"/>
</dbReference>
<evidence type="ECO:0000256" key="5">
    <source>
        <dbReference type="PIRSR" id="PIRSR015894-1"/>
    </source>
</evidence>
<evidence type="ECO:0000256" key="1">
    <source>
        <dbReference type="ARBA" id="ARBA00022603"/>
    </source>
</evidence>
<dbReference type="EMBL" id="JAUJDW010000025">
    <property type="protein sequence ID" value="KAK0653703.1"/>
    <property type="molecule type" value="Genomic_DNA"/>
</dbReference>
<reference evidence="12" key="1">
    <citation type="submission" date="2023-06" db="EMBL/GenBank/DDBJ databases">
        <title>Multi-omics analyses reveal the molecular pathogenesis toolkit of Lasiodiplodia hormozganensis, a cross-kingdom pathogen.</title>
        <authorList>
            <person name="Felix C."/>
            <person name="Meneses R."/>
            <person name="Goncalves M.F.M."/>
            <person name="Tilleman L."/>
            <person name="Duarte A.S."/>
            <person name="Jorrin-Novo J.V."/>
            <person name="Van De Peer Y."/>
            <person name="Deforce D."/>
            <person name="Van Nieuwerburgh F."/>
            <person name="Esteves A.C."/>
            <person name="Alves A."/>
        </authorList>
    </citation>
    <scope>NUCLEOTIDE SEQUENCE</scope>
    <source>
        <strain evidence="12">CBS 339.90</strain>
    </source>
</reference>